<feature type="compositionally biased region" description="Gly residues" evidence="5">
    <location>
        <begin position="569"/>
        <end position="581"/>
    </location>
</feature>
<dbReference type="SMART" id="SM00490">
    <property type="entry name" value="HELICc"/>
    <property type="match status" value="1"/>
</dbReference>
<sequence length="1031" mass="108868">MRLPELPDLPVRPALGEITRTLADRGVAVLVAPPGTGKTTLVPLALAAGDGRVVVAEPRRLAARAAAARMAGLLGERVGETVGYAVRGDRKVGPRTRIEVVTSGLLVRRLQQDPELAGVDTVILDECHERHLDADLLLALLLDARSGLRPDLKVLATSATVAADRLAELLGGDGAAAPVLAVRGRTHPVDIGYLPALPRERVEGHVARATRTALAETDGDILVFLPGVGEINRTAGLLRDLDVDVLPLHGRLSGAAQDGALRPGQRRRVVLSTAVAESSLTVPGVRAVVDSGLSRVSRVDHRRGLSGLATVRVSAAVAEQRAGRAGREAPGRAWRCWPEYEHHTLPAYPDPEIRTAELTRLALELACWGTPDGSALAWWDAPPEGALTAARTTLHALGALDDNDHITPRGRAMATLGLHPRLARALLDGAAHLGPKLAAEMVALLDDDTLAPGVDATSALRALRTERPPRWTREVTRLTRLVGESGGTAVLGESAYGAIASGAETDDAALASEESRAAGTSFELRAEVGSPGDARAESSSPAGSHSDRQADARRDSGGSATGKRESAGSGVGSGESAGSGVGRRDSAGSGAGKGELAGSGVGVLEEGVALMIALAQPERLARRRGSGSGTYLMAGGTAVSLPAGSGLAAEWLAVAVADRDPGRAEGRVRLAAIASEDLARQAAPGLVSVREEVRWDGGDVIARRVERLGAIVLSERPLREADSALVGAALRQGLRAEGVGLLRWSDDARTLRDRLAFLHHTLGAPWPDVDDTALLADLDSWLGPELATARRRADLARTDAGTALRRLLPWPEAARLDDLAPERLEVPSGSRVRVDYSADQPVLAVKVQEIFGWTTPPTLADGRATLLLHLLSPAQRPVAVTADLPSFWRTGWPQVRADLRGRYPNTPGPKTPPRPPPTEAPPAASAPPDRPSLPNVRSRHHRSVVIADLGDPVARLSHVRAVPRWLSLAAERFPQAIHPPARADRRPTAPRTTRRPETHAARHPTGLSPRSGIRFDERRRPRRGCRPSRAT</sequence>
<dbReference type="InterPro" id="IPR011545">
    <property type="entry name" value="DEAD/DEAH_box_helicase_dom"/>
</dbReference>
<dbReference type="InterPro" id="IPR013689">
    <property type="entry name" value="RNA_helicase_ATP-dep_HrpB_C"/>
</dbReference>
<keyword evidence="4" id="KW-0067">ATP-binding</keyword>
<proteinExistence type="predicted"/>
<dbReference type="SMART" id="SM00847">
    <property type="entry name" value="HA2"/>
    <property type="match status" value="1"/>
</dbReference>
<dbReference type="InterPro" id="IPR007502">
    <property type="entry name" value="Helicase-assoc_dom"/>
</dbReference>
<dbReference type="Pfam" id="PF24473">
    <property type="entry name" value="CON_HrpB"/>
    <property type="match status" value="1"/>
</dbReference>
<feature type="region of interest" description="Disordered" evidence="5">
    <location>
        <begin position="898"/>
        <end position="939"/>
    </location>
</feature>
<dbReference type="PROSITE" id="PS51194">
    <property type="entry name" value="HELICASE_CTER"/>
    <property type="match status" value="1"/>
</dbReference>
<dbReference type="InterPro" id="IPR001650">
    <property type="entry name" value="Helicase_C-like"/>
</dbReference>
<dbReference type="Pfam" id="PF04408">
    <property type="entry name" value="WHD_HA2"/>
    <property type="match status" value="1"/>
</dbReference>
<keyword evidence="3 8" id="KW-0347">Helicase</keyword>
<dbReference type="PANTHER" id="PTHR43519">
    <property type="entry name" value="ATP-DEPENDENT RNA HELICASE HRPB"/>
    <property type="match status" value="1"/>
</dbReference>
<evidence type="ECO:0000256" key="1">
    <source>
        <dbReference type="ARBA" id="ARBA00022741"/>
    </source>
</evidence>
<dbReference type="InterPro" id="IPR048333">
    <property type="entry name" value="HA2_WH"/>
</dbReference>
<keyword evidence="2" id="KW-0378">Hydrolase</keyword>
<dbReference type="Gene3D" id="3.40.50.300">
    <property type="entry name" value="P-loop containing nucleotide triphosphate hydrolases"/>
    <property type="match status" value="2"/>
</dbReference>
<keyword evidence="1" id="KW-0547">Nucleotide-binding</keyword>
<dbReference type="Pfam" id="PF08482">
    <property type="entry name" value="HrpB_C"/>
    <property type="match status" value="1"/>
</dbReference>
<dbReference type="InterPro" id="IPR056329">
    <property type="entry name" value="CON_HrpB"/>
</dbReference>
<dbReference type="SUPFAM" id="SSF52540">
    <property type="entry name" value="P-loop containing nucleoside triphosphate hydrolases"/>
    <property type="match status" value="1"/>
</dbReference>
<comment type="caution">
    <text evidence="8">The sequence shown here is derived from an EMBL/GenBank/DDBJ whole genome shotgun (WGS) entry which is preliminary data.</text>
</comment>
<dbReference type="InterPro" id="IPR027417">
    <property type="entry name" value="P-loop_NTPase"/>
</dbReference>
<organism evidence="8 9">
    <name type="scientific">Nocardia caishijiensis</name>
    <dbReference type="NCBI Taxonomy" id="184756"/>
    <lineage>
        <taxon>Bacteria</taxon>
        <taxon>Bacillati</taxon>
        <taxon>Actinomycetota</taxon>
        <taxon>Actinomycetes</taxon>
        <taxon>Mycobacteriales</taxon>
        <taxon>Nocardiaceae</taxon>
        <taxon>Nocardia</taxon>
    </lineage>
</organism>
<feature type="domain" description="Helicase ATP-binding" evidence="6">
    <location>
        <begin position="19"/>
        <end position="179"/>
    </location>
</feature>
<feature type="compositionally biased region" description="Basic and acidic residues" evidence="5">
    <location>
        <begin position="545"/>
        <end position="566"/>
    </location>
</feature>
<dbReference type="InterPro" id="IPR014001">
    <property type="entry name" value="Helicase_ATP-bd"/>
</dbReference>
<dbReference type="PANTHER" id="PTHR43519:SF1">
    <property type="entry name" value="ATP-DEPENDENT RNA HELICASE HRPB"/>
    <property type="match status" value="1"/>
</dbReference>
<keyword evidence="9" id="KW-1185">Reference proteome</keyword>
<evidence type="ECO:0000259" key="7">
    <source>
        <dbReference type="PROSITE" id="PS51194"/>
    </source>
</evidence>
<dbReference type="Gene3D" id="1.20.120.1080">
    <property type="match status" value="1"/>
</dbReference>
<feature type="region of interest" description="Disordered" evidence="5">
    <location>
        <begin position="510"/>
        <end position="596"/>
    </location>
</feature>
<accession>A0ABQ6YR85</accession>
<name>A0ABQ6YR85_9NOCA</name>
<dbReference type="PROSITE" id="PS51192">
    <property type="entry name" value="HELICASE_ATP_BIND_1"/>
    <property type="match status" value="1"/>
</dbReference>
<feature type="domain" description="Helicase C-terminal" evidence="7">
    <location>
        <begin position="209"/>
        <end position="369"/>
    </location>
</feature>
<dbReference type="Pfam" id="PF00271">
    <property type="entry name" value="Helicase_C"/>
    <property type="match status" value="1"/>
</dbReference>
<feature type="compositionally biased region" description="Pro residues" evidence="5">
    <location>
        <begin position="906"/>
        <end position="931"/>
    </location>
</feature>
<feature type="region of interest" description="Disordered" evidence="5">
    <location>
        <begin position="976"/>
        <end position="1031"/>
    </location>
</feature>
<evidence type="ECO:0000256" key="3">
    <source>
        <dbReference type="ARBA" id="ARBA00022806"/>
    </source>
</evidence>
<evidence type="ECO:0000256" key="2">
    <source>
        <dbReference type="ARBA" id="ARBA00022801"/>
    </source>
</evidence>
<feature type="compositionally biased region" description="Basic residues" evidence="5">
    <location>
        <begin position="1020"/>
        <end position="1031"/>
    </location>
</feature>
<reference evidence="8 9" key="1">
    <citation type="submission" date="2019-07" db="EMBL/GenBank/DDBJ databases">
        <title>Genomic Encyclopedia of Type Strains, Phase IV (KMG-IV): sequencing the most valuable type-strain genomes for metagenomic binning, comparative biology and taxonomic classification.</title>
        <authorList>
            <person name="Goeker M."/>
        </authorList>
    </citation>
    <scope>NUCLEOTIDE SEQUENCE [LARGE SCALE GENOMIC DNA]</scope>
    <source>
        <strain evidence="8 9">DSM 44831</strain>
    </source>
</reference>
<dbReference type="SMART" id="SM00487">
    <property type="entry name" value="DEXDc"/>
    <property type="match status" value="1"/>
</dbReference>
<evidence type="ECO:0000313" key="9">
    <source>
        <dbReference type="Proteomes" id="UP000798951"/>
    </source>
</evidence>
<dbReference type="GO" id="GO:0004386">
    <property type="term" value="F:helicase activity"/>
    <property type="evidence" value="ECO:0007669"/>
    <property type="project" value="UniProtKB-KW"/>
</dbReference>
<protein>
    <submittedName>
        <fullName evidence="8">ATP-dependent helicase HrpB</fullName>
    </submittedName>
</protein>
<evidence type="ECO:0000256" key="5">
    <source>
        <dbReference type="SAM" id="MobiDB-lite"/>
    </source>
</evidence>
<dbReference type="Proteomes" id="UP000798951">
    <property type="component" value="Unassembled WGS sequence"/>
</dbReference>
<evidence type="ECO:0000259" key="6">
    <source>
        <dbReference type="PROSITE" id="PS51192"/>
    </source>
</evidence>
<evidence type="ECO:0000256" key="4">
    <source>
        <dbReference type="ARBA" id="ARBA00022840"/>
    </source>
</evidence>
<evidence type="ECO:0000313" key="8">
    <source>
        <dbReference type="EMBL" id="KAF0848044.1"/>
    </source>
</evidence>
<dbReference type="Pfam" id="PF00270">
    <property type="entry name" value="DEAD"/>
    <property type="match status" value="1"/>
</dbReference>
<dbReference type="CDD" id="cd18791">
    <property type="entry name" value="SF2_C_RHA"/>
    <property type="match status" value="1"/>
</dbReference>
<gene>
    <name evidence="8" type="ORF">FNL39_102191</name>
</gene>
<dbReference type="EMBL" id="VMSD01000002">
    <property type="protein sequence ID" value="KAF0848044.1"/>
    <property type="molecule type" value="Genomic_DNA"/>
</dbReference>